<dbReference type="RefSeq" id="WP_114065117.1">
    <property type="nucleotide sequence ID" value="NZ_CP030850.1"/>
</dbReference>
<dbReference type="CDD" id="cd00165">
    <property type="entry name" value="S4"/>
    <property type="match status" value="1"/>
</dbReference>
<dbReference type="NCBIfam" id="TIGR00093">
    <property type="entry name" value="pseudouridine synthase"/>
    <property type="match status" value="1"/>
</dbReference>
<evidence type="ECO:0000313" key="8">
    <source>
        <dbReference type="Proteomes" id="UP000251993"/>
    </source>
</evidence>
<dbReference type="InterPro" id="IPR020103">
    <property type="entry name" value="PsdUridine_synth_cat_dom_sf"/>
</dbReference>
<dbReference type="Gene3D" id="3.30.70.1560">
    <property type="entry name" value="Alpha-L RNA-binding motif"/>
    <property type="match status" value="1"/>
</dbReference>
<dbReference type="PANTHER" id="PTHR47683:SF2">
    <property type="entry name" value="RNA-BINDING S4 DOMAIN-CONTAINING PROTEIN"/>
    <property type="match status" value="1"/>
</dbReference>
<dbReference type="SMART" id="SM00363">
    <property type="entry name" value="S4"/>
    <property type="match status" value="1"/>
</dbReference>
<dbReference type="AlphaFoldDB" id="A0A344TCF9"/>
<dbReference type="InterPro" id="IPR002942">
    <property type="entry name" value="S4_RNA-bd"/>
</dbReference>
<keyword evidence="8" id="KW-1185">Reference proteome</keyword>
<evidence type="ECO:0000256" key="3">
    <source>
        <dbReference type="PROSITE-ProRule" id="PRU00182"/>
    </source>
</evidence>
<evidence type="ECO:0000313" key="7">
    <source>
        <dbReference type="EMBL" id="AXE16330.1"/>
    </source>
</evidence>
<dbReference type="InterPro" id="IPR050343">
    <property type="entry name" value="RsuA_PseudoU_synthase"/>
</dbReference>
<dbReference type="Pfam" id="PF00849">
    <property type="entry name" value="PseudoU_synth_2"/>
    <property type="match status" value="1"/>
</dbReference>
<dbReference type="GO" id="GO:0003723">
    <property type="term" value="F:RNA binding"/>
    <property type="evidence" value="ECO:0007669"/>
    <property type="project" value="UniProtKB-KW"/>
</dbReference>
<dbReference type="InterPro" id="IPR018496">
    <property type="entry name" value="PsdUridine_synth_RsuA/RluB_CS"/>
</dbReference>
<dbReference type="EMBL" id="CP030850">
    <property type="protein sequence ID" value="AXE16330.1"/>
    <property type="molecule type" value="Genomic_DNA"/>
</dbReference>
<dbReference type="KEGG" id="run:DR864_00615"/>
<dbReference type="SUPFAM" id="SSF55174">
    <property type="entry name" value="Alpha-L RNA-binding motif"/>
    <property type="match status" value="1"/>
</dbReference>
<dbReference type="Gene3D" id="3.10.290.10">
    <property type="entry name" value="RNA-binding S4 domain"/>
    <property type="match status" value="1"/>
</dbReference>
<dbReference type="Pfam" id="PF01479">
    <property type="entry name" value="S4"/>
    <property type="match status" value="1"/>
</dbReference>
<reference evidence="7 8" key="1">
    <citation type="submission" date="2018-07" db="EMBL/GenBank/DDBJ databases">
        <title>Genome sequencing of Runella.</title>
        <authorList>
            <person name="Baek M.-G."/>
            <person name="Yi H."/>
        </authorList>
    </citation>
    <scope>NUCLEOTIDE SEQUENCE [LARGE SCALE GENOMIC DNA]</scope>
    <source>
        <strain evidence="7 8">HYN0085</strain>
    </source>
</reference>
<keyword evidence="2 4" id="KW-0413">Isomerase</keyword>
<dbReference type="InterPro" id="IPR036986">
    <property type="entry name" value="S4_RNA-bd_sf"/>
</dbReference>
<dbReference type="InterPro" id="IPR000748">
    <property type="entry name" value="PsdUridine_synth_RsuA/RluB/E/F"/>
</dbReference>
<gene>
    <name evidence="7" type="ORF">DR864_00615</name>
</gene>
<feature type="compositionally biased region" description="Basic and acidic residues" evidence="5">
    <location>
        <begin position="281"/>
        <end position="319"/>
    </location>
</feature>
<dbReference type="GO" id="GO:0120159">
    <property type="term" value="F:rRNA pseudouridine synthase activity"/>
    <property type="evidence" value="ECO:0007669"/>
    <property type="project" value="UniProtKB-ARBA"/>
</dbReference>
<dbReference type="FunFam" id="3.10.290.10:FF:000003">
    <property type="entry name" value="Pseudouridine synthase"/>
    <property type="match status" value="1"/>
</dbReference>
<feature type="region of interest" description="Disordered" evidence="5">
    <location>
        <begin position="1"/>
        <end position="319"/>
    </location>
</feature>
<evidence type="ECO:0000256" key="2">
    <source>
        <dbReference type="ARBA" id="ARBA00023235"/>
    </source>
</evidence>
<organism evidence="7 8">
    <name type="scientific">Runella rosea</name>
    <dbReference type="NCBI Taxonomy" id="2259595"/>
    <lineage>
        <taxon>Bacteria</taxon>
        <taxon>Pseudomonadati</taxon>
        <taxon>Bacteroidota</taxon>
        <taxon>Cytophagia</taxon>
        <taxon>Cytophagales</taxon>
        <taxon>Spirosomataceae</taxon>
        <taxon>Runella</taxon>
    </lineage>
</organism>
<dbReference type="PROSITE" id="PS01149">
    <property type="entry name" value="PSI_RSU"/>
    <property type="match status" value="1"/>
</dbReference>
<sequence>MKKDNKTPGNTPFYSKYKKDSTTSSDKSFDKPFEKKSPRGRSERSFDKPFDQKRSGDKPAFKKPFDKPFDKKGDFKPRGERSFDKPFEKRGPGSDKPYDREKRNFDKPFEKRGDRPERGERPAFKKPFDNKGDFKPRGERSFDKPFEKRGSGSDKPYDREKRNFDKPFEKRGDRPERGERPTFKKPFENKGDFKPRGERSFDKPFEKRDDRSERPYDREKRNFDKPFERRDDRSERPYDREKRNFDKPFERRDDRSERPAFKKPFEKPFERTPRDNGGTFDGEKRPFDKPHKRPRTNEKSDENERRDRARDAEQRRVGEFKEAPRYDFSQAEQRYAKKIQPKNDDGQIRLNKYIANAGLCSRREADGLIESGQITINGKVITEMGHQVNPGEVVKYGNRVLNPEKMVYILVNKPKDYITTTDDPEGRHTVMELIAGACKERVYPVGRLDRNTTGLLLLTNDGELAEKLMHPSNEIQKIYQVELDKPITQEDFDKIKAGFDLEDGPIKPDDLAIVTPDAMVVGIEIHSGRNRIVRRIFESLGYEVLKLDRTVYGGLTKKELPRGKWRFLNEREVVKLRYKL</sequence>
<dbReference type="Gene3D" id="3.30.70.580">
    <property type="entry name" value="Pseudouridine synthase I, catalytic domain, N-terminal subdomain"/>
    <property type="match status" value="1"/>
</dbReference>
<comment type="similarity">
    <text evidence="1 4">Belongs to the pseudouridine synthase RsuA family.</text>
</comment>
<dbReference type="OrthoDB" id="1012272at2"/>
<keyword evidence="3" id="KW-0694">RNA-binding</keyword>
<dbReference type="CDD" id="cd02870">
    <property type="entry name" value="PseudoU_synth_RsuA_like"/>
    <property type="match status" value="1"/>
</dbReference>
<dbReference type="PANTHER" id="PTHR47683">
    <property type="entry name" value="PSEUDOURIDINE SYNTHASE FAMILY PROTEIN-RELATED"/>
    <property type="match status" value="1"/>
</dbReference>
<feature type="compositionally biased region" description="Basic and acidic residues" evidence="5">
    <location>
        <begin position="17"/>
        <end position="274"/>
    </location>
</feature>
<accession>A0A344TCF9</accession>
<dbReference type="GO" id="GO:0000455">
    <property type="term" value="P:enzyme-directed rRNA pseudouridine synthesis"/>
    <property type="evidence" value="ECO:0007669"/>
    <property type="project" value="UniProtKB-ARBA"/>
</dbReference>
<dbReference type="InterPro" id="IPR020094">
    <property type="entry name" value="TruA/RsuA/RluB/E/F_N"/>
</dbReference>
<dbReference type="InterPro" id="IPR042092">
    <property type="entry name" value="PsdUridine_s_RsuA/RluB/E/F_cat"/>
</dbReference>
<evidence type="ECO:0000256" key="5">
    <source>
        <dbReference type="SAM" id="MobiDB-lite"/>
    </source>
</evidence>
<dbReference type="InterPro" id="IPR006145">
    <property type="entry name" value="PsdUridine_synth_RsuA/RluA"/>
</dbReference>
<dbReference type="Proteomes" id="UP000251993">
    <property type="component" value="Chromosome"/>
</dbReference>
<feature type="domain" description="RNA-binding S4" evidence="6">
    <location>
        <begin position="348"/>
        <end position="405"/>
    </location>
</feature>
<dbReference type="SUPFAM" id="SSF55120">
    <property type="entry name" value="Pseudouridine synthase"/>
    <property type="match status" value="1"/>
</dbReference>
<dbReference type="EC" id="5.4.99.-" evidence="4"/>
<protein>
    <recommendedName>
        <fullName evidence="4">Pseudouridine synthase</fullName>
        <ecNumber evidence="4">5.4.99.-</ecNumber>
    </recommendedName>
</protein>
<name>A0A344TCF9_9BACT</name>
<evidence type="ECO:0000256" key="4">
    <source>
        <dbReference type="RuleBase" id="RU003887"/>
    </source>
</evidence>
<evidence type="ECO:0000256" key="1">
    <source>
        <dbReference type="ARBA" id="ARBA00008348"/>
    </source>
</evidence>
<proteinExistence type="inferred from homology"/>
<evidence type="ECO:0000259" key="6">
    <source>
        <dbReference type="SMART" id="SM00363"/>
    </source>
</evidence>
<dbReference type="PROSITE" id="PS50889">
    <property type="entry name" value="S4"/>
    <property type="match status" value="1"/>
</dbReference>